<evidence type="ECO:0000256" key="1">
    <source>
        <dbReference type="SAM" id="SignalP"/>
    </source>
</evidence>
<accession>A0A150XNE7</accession>
<dbReference type="SUPFAM" id="SSF75169">
    <property type="entry name" value="DsrEFH-like"/>
    <property type="match status" value="1"/>
</dbReference>
<dbReference type="AlphaFoldDB" id="A0A150XNE7"/>
<dbReference type="STRING" id="296218.AWN68_17430"/>
<name>A0A150XNE7_9BACT</name>
<dbReference type="InterPro" id="IPR027396">
    <property type="entry name" value="DsrEFH-like"/>
</dbReference>
<dbReference type="EMBL" id="LRDB01000008">
    <property type="protein sequence ID" value="KYG80278.1"/>
    <property type="molecule type" value="Genomic_DNA"/>
</dbReference>
<keyword evidence="1" id="KW-0732">Signal</keyword>
<sequence length="182" mass="20377">MKQCILIAVAVLFFTHLSQAQEKKWVNPIIKNYGGILELDRVDVAPDPDMEYKILIELVHKIDKTQERAAFPALNVARLMNLHGVGGVKQENLKVTVVIHGGATNSVLNDEAYKKRYEMDSPYVPLYKELMEAGVEVIVCGQSYASYGNSVDDLMDNVKVGTSALTTISTYQLKGYAFFKWD</sequence>
<dbReference type="OrthoDB" id="7206705at2"/>
<protein>
    <submittedName>
        <fullName evidence="2">Uncharacterized protein</fullName>
    </submittedName>
</protein>
<feature type="chain" id="PRO_5007574918" evidence="1">
    <location>
        <begin position="21"/>
        <end position="182"/>
    </location>
</feature>
<dbReference type="Proteomes" id="UP000075615">
    <property type="component" value="Unassembled WGS sequence"/>
</dbReference>
<gene>
    <name evidence="2" type="ORF">AWN68_17430</name>
</gene>
<keyword evidence="3" id="KW-1185">Reference proteome</keyword>
<dbReference type="PANTHER" id="PTHR37691">
    <property type="entry name" value="BLR3518 PROTEIN"/>
    <property type="match status" value="1"/>
</dbReference>
<reference evidence="2 3" key="1">
    <citation type="submission" date="2016-01" db="EMBL/GenBank/DDBJ databases">
        <title>Genome sequencing of Roseivirga echinicomitans KMM 6058.</title>
        <authorList>
            <person name="Selvaratnam C."/>
            <person name="Thevarajoo S."/>
            <person name="Goh K.M."/>
            <person name="Ee R."/>
            <person name="Chan K.-G."/>
            <person name="Chong C.S."/>
        </authorList>
    </citation>
    <scope>NUCLEOTIDE SEQUENCE [LARGE SCALE GENOMIC DNA]</scope>
    <source>
        <strain evidence="2 3">KMM 6058</strain>
    </source>
</reference>
<dbReference type="RefSeq" id="WP_068413937.1">
    <property type="nucleotide sequence ID" value="NZ_LRDB01000008.1"/>
</dbReference>
<dbReference type="Pfam" id="PF02635">
    <property type="entry name" value="DsrE"/>
    <property type="match status" value="1"/>
</dbReference>
<dbReference type="PANTHER" id="PTHR37691:SF1">
    <property type="entry name" value="BLR3518 PROTEIN"/>
    <property type="match status" value="1"/>
</dbReference>
<proteinExistence type="predicted"/>
<dbReference type="InterPro" id="IPR003787">
    <property type="entry name" value="Sulphur_relay_DsrE/F-like"/>
</dbReference>
<evidence type="ECO:0000313" key="2">
    <source>
        <dbReference type="EMBL" id="KYG80278.1"/>
    </source>
</evidence>
<evidence type="ECO:0000313" key="3">
    <source>
        <dbReference type="Proteomes" id="UP000075615"/>
    </source>
</evidence>
<comment type="caution">
    <text evidence="2">The sequence shown here is derived from an EMBL/GenBank/DDBJ whole genome shotgun (WGS) entry which is preliminary data.</text>
</comment>
<organism evidence="2 3">
    <name type="scientific">Roseivirga echinicomitans</name>
    <dbReference type="NCBI Taxonomy" id="296218"/>
    <lineage>
        <taxon>Bacteria</taxon>
        <taxon>Pseudomonadati</taxon>
        <taxon>Bacteroidota</taxon>
        <taxon>Cytophagia</taxon>
        <taxon>Cytophagales</taxon>
        <taxon>Roseivirgaceae</taxon>
        <taxon>Roseivirga</taxon>
    </lineage>
</organism>
<feature type="signal peptide" evidence="1">
    <location>
        <begin position="1"/>
        <end position="20"/>
    </location>
</feature>
<dbReference type="Gene3D" id="3.40.1260.10">
    <property type="entry name" value="DsrEFH-like"/>
    <property type="match status" value="1"/>
</dbReference>